<dbReference type="GO" id="GO:0005886">
    <property type="term" value="C:plasma membrane"/>
    <property type="evidence" value="ECO:0007669"/>
    <property type="project" value="UniProtKB-SubCell"/>
</dbReference>
<dbReference type="HOGENOM" id="CLU_086673_0_0_11"/>
<organism evidence="10 11">
    <name type="scientific">Cryptobacterium curtum (strain ATCC 700683 / DSM 15641 / CCUG 43107 / 12-3)</name>
    <dbReference type="NCBI Taxonomy" id="469378"/>
    <lineage>
        <taxon>Bacteria</taxon>
        <taxon>Bacillati</taxon>
        <taxon>Actinomycetota</taxon>
        <taxon>Coriobacteriia</taxon>
        <taxon>Eggerthellales</taxon>
        <taxon>Eggerthellaceae</taxon>
        <taxon>Cryptobacterium</taxon>
    </lineage>
</organism>
<dbReference type="RefSeq" id="WP_015778799.1">
    <property type="nucleotide sequence ID" value="NC_013170.1"/>
</dbReference>
<dbReference type="InterPro" id="IPR024529">
    <property type="entry name" value="ECF_trnsprt_substrate-spec"/>
</dbReference>
<accession>C7MKY9</accession>
<keyword evidence="5 9" id="KW-0812">Transmembrane</keyword>
<keyword evidence="6 9" id="KW-1133">Transmembrane helix</keyword>
<evidence type="ECO:0000256" key="6">
    <source>
        <dbReference type="ARBA" id="ARBA00022989"/>
    </source>
</evidence>
<dbReference type="AlphaFoldDB" id="C7MKY9"/>
<dbReference type="eggNOG" id="COG3601">
    <property type="taxonomic scope" value="Bacteria"/>
</dbReference>
<name>C7MKY9_CRYCD</name>
<dbReference type="KEGG" id="ccu:Ccur_12550"/>
<feature type="transmembrane region" description="Helical" evidence="9">
    <location>
        <begin position="57"/>
        <end position="79"/>
    </location>
</feature>
<proteinExistence type="inferred from homology"/>
<dbReference type="Pfam" id="PF12822">
    <property type="entry name" value="ECF_trnsprt"/>
    <property type="match status" value="1"/>
</dbReference>
<dbReference type="EMBL" id="CP001682">
    <property type="protein sequence ID" value="ACU94936.1"/>
    <property type="molecule type" value="Genomic_DNA"/>
</dbReference>
<evidence type="ECO:0000256" key="4">
    <source>
        <dbReference type="ARBA" id="ARBA00022475"/>
    </source>
</evidence>
<dbReference type="PIRSF" id="PIRSF037778">
    <property type="entry name" value="UCP037778_transp_RibU"/>
    <property type="match status" value="1"/>
</dbReference>
<keyword evidence="4 8" id="KW-1003">Cell membrane</keyword>
<feature type="transmembrane region" description="Helical" evidence="9">
    <location>
        <begin position="115"/>
        <end position="137"/>
    </location>
</feature>
<keyword evidence="11" id="KW-1185">Reference proteome</keyword>
<feature type="transmembrane region" description="Helical" evidence="9">
    <location>
        <begin position="85"/>
        <end position="106"/>
    </location>
</feature>
<comment type="function">
    <text evidence="8">Probably a riboflavin-binding protein that interacts with the energy-coupling factor (ECF) ABC-transporter complex.</text>
</comment>
<dbReference type="PANTHER" id="PTHR38438:SF1">
    <property type="entry name" value="RIBOFLAVIN TRANSPORTER RIBU"/>
    <property type="match status" value="1"/>
</dbReference>
<evidence type="ECO:0000256" key="8">
    <source>
        <dbReference type="PIRNR" id="PIRNR037778"/>
    </source>
</evidence>
<gene>
    <name evidence="10" type="ordered locus">Ccur_12550</name>
</gene>
<comment type="similarity">
    <text evidence="2 8">Belongs to the prokaryotic riboflavin transporter (P-RFT) (TC 2.A.87) family.</text>
</comment>
<dbReference type="GO" id="GO:0032217">
    <property type="term" value="F:riboflavin transmembrane transporter activity"/>
    <property type="evidence" value="ECO:0007669"/>
    <property type="project" value="UniProtKB-UniRule"/>
</dbReference>
<evidence type="ECO:0000256" key="9">
    <source>
        <dbReference type="SAM" id="Phobius"/>
    </source>
</evidence>
<feature type="transmembrane region" description="Helical" evidence="9">
    <location>
        <begin position="20"/>
        <end position="45"/>
    </location>
</feature>
<dbReference type="Gene3D" id="1.10.1760.20">
    <property type="match status" value="1"/>
</dbReference>
<evidence type="ECO:0000256" key="7">
    <source>
        <dbReference type="ARBA" id="ARBA00023136"/>
    </source>
</evidence>
<evidence type="ECO:0000313" key="11">
    <source>
        <dbReference type="Proteomes" id="UP000000954"/>
    </source>
</evidence>
<evidence type="ECO:0000256" key="1">
    <source>
        <dbReference type="ARBA" id="ARBA00004651"/>
    </source>
</evidence>
<protein>
    <recommendedName>
        <fullName evidence="8">Riboflavin transporter</fullName>
    </recommendedName>
</protein>
<dbReference type="PANTHER" id="PTHR38438">
    <property type="entry name" value="RIBOFLAVIN TRANSPORTER RIBU"/>
    <property type="match status" value="1"/>
</dbReference>
<sequence length="194" mass="20559">MSEQYASIHNTNKWETKTLVTLALLCAISVILSFVEFPLIPGIAWLKYDPSCMPAMVAGFAFGPAAGLACGLISALIHGMIMADWVGALMTSIVVAAMVVPSAALYRKNRTLKGAIIGLIVSIICTLIAAIVSNLIIDPLYLGMPFEAVAALVVPALLPFNLAKACLNSVLTVIVYKSISNLITPKKNQVKGRS</sequence>
<reference evidence="10 11" key="1">
    <citation type="journal article" date="2009" name="Stand. Genomic Sci.">
        <title>Complete genome sequence of Cryptobacterium curtum type strain (12-3).</title>
        <authorList>
            <person name="Mavrommatis K."/>
            <person name="Pukall R."/>
            <person name="Rohde C."/>
            <person name="Chen F."/>
            <person name="Sims D."/>
            <person name="Brettin T."/>
            <person name="Kuske C."/>
            <person name="Detter J.C."/>
            <person name="Han C."/>
            <person name="Lapidus A."/>
            <person name="Copeland A."/>
            <person name="Glavina Del Rio T."/>
            <person name="Nolan M."/>
            <person name="Lucas S."/>
            <person name="Tice H."/>
            <person name="Cheng J.F."/>
            <person name="Bruce D."/>
            <person name="Goodwin L."/>
            <person name="Pitluck S."/>
            <person name="Ovchinnikova G."/>
            <person name="Pati A."/>
            <person name="Ivanova N."/>
            <person name="Chen A."/>
            <person name="Palaniappan K."/>
            <person name="Chain P."/>
            <person name="D'haeseleer P."/>
            <person name="Goker M."/>
            <person name="Bristow J."/>
            <person name="Eisen J.A."/>
            <person name="Markowitz V."/>
            <person name="Hugenholtz P."/>
            <person name="Rohde M."/>
            <person name="Klenk H.P."/>
            <person name="Kyrpides N.C."/>
        </authorList>
    </citation>
    <scope>NUCLEOTIDE SEQUENCE [LARGE SCALE GENOMIC DNA]</scope>
    <source>
        <strain evidence="11">ATCC 700683 / DSM 15641 / 12-3</strain>
    </source>
</reference>
<feature type="transmembrane region" description="Helical" evidence="9">
    <location>
        <begin position="149"/>
        <end position="176"/>
    </location>
</feature>
<keyword evidence="3 8" id="KW-0813">Transport</keyword>
<evidence type="ECO:0000313" key="10">
    <source>
        <dbReference type="EMBL" id="ACU94936.1"/>
    </source>
</evidence>
<dbReference type="Proteomes" id="UP000000954">
    <property type="component" value="Chromosome"/>
</dbReference>
<evidence type="ECO:0000256" key="2">
    <source>
        <dbReference type="ARBA" id="ARBA00005540"/>
    </source>
</evidence>
<comment type="subcellular location">
    <subcellularLocation>
        <location evidence="1">Cell membrane</location>
        <topology evidence="1">Multi-pass membrane protein</topology>
    </subcellularLocation>
</comment>
<keyword evidence="7 8" id="KW-0472">Membrane</keyword>
<evidence type="ECO:0000256" key="5">
    <source>
        <dbReference type="ARBA" id="ARBA00022692"/>
    </source>
</evidence>
<dbReference type="STRING" id="469378.Ccur_12550"/>
<evidence type="ECO:0000256" key="3">
    <source>
        <dbReference type="ARBA" id="ARBA00022448"/>
    </source>
</evidence>
<dbReference type="InterPro" id="IPR025720">
    <property type="entry name" value="RibU"/>
</dbReference>